<protein>
    <submittedName>
        <fullName evidence="1">Uncharacterized protein</fullName>
    </submittedName>
</protein>
<dbReference type="AlphaFoldDB" id="A0AAV1IJX5"/>
<comment type="caution">
    <text evidence="1">The sequence shown here is derived from an EMBL/GenBank/DDBJ whole genome shotgun (WGS) entry which is preliminary data.</text>
</comment>
<reference evidence="1 2" key="1">
    <citation type="submission" date="2023-10" db="EMBL/GenBank/DDBJ databases">
        <authorList>
            <person name="Maclean D."/>
            <person name="Macfadyen A."/>
        </authorList>
    </citation>
    <scope>NUCLEOTIDE SEQUENCE [LARGE SCALE GENOMIC DNA]</scope>
</reference>
<keyword evidence="2" id="KW-1185">Reference proteome</keyword>
<accession>A0AAV1IJX5</accession>
<name>A0AAV1IJX5_9CHLO</name>
<gene>
    <name evidence="1" type="ORF">CVIRNUC_009974</name>
</gene>
<dbReference type="Proteomes" id="UP001314263">
    <property type="component" value="Unassembled WGS sequence"/>
</dbReference>
<organism evidence="1 2">
    <name type="scientific">Coccomyxa viridis</name>
    <dbReference type="NCBI Taxonomy" id="1274662"/>
    <lineage>
        <taxon>Eukaryota</taxon>
        <taxon>Viridiplantae</taxon>
        <taxon>Chlorophyta</taxon>
        <taxon>core chlorophytes</taxon>
        <taxon>Trebouxiophyceae</taxon>
        <taxon>Trebouxiophyceae incertae sedis</taxon>
        <taxon>Coccomyxaceae</taxon>
        <taxon>Coccomyxa</taxon>
    </lineage>
</organism>
<evidence type="ECO:0000313" key="2">
    <source>
        <dbReference type="Proteomes" id="UP001314263"/>
    </source>
</evidence>
<evidence type="ECO:0000313" key="1">
    <source>
        <dbReference type="EMBL" id="CAK0786760.1"/>
    </source>
</evidence>
<sequence>MPLPLWATIVGLSLAKKVTVLIAAKLYGIPRLYRRSQKAVRYSTISPAQRVAWAIRVRKGFRLPENVARRWHGQKPIATEFPFPGLRAADVSDGTRSRTGALSFASAPLFKASRQRLQDRLRANRQRLRVVRAHWKLHSQAWKQRGLQQLQRYGSQARPSVLVEASTMHFIRQARQAYQFVPSVAMR</sequence>
<proteinExistence type="predicted"/>
<dbReference type="EMBL" id="CAUYUE010000015">
    <property type="protein sequence ID" value="CAK0786760.1"/>
    <property type="molecule type" value="Genomic_DNA"/>
</dbReference>